<reference evidence="2 3" key="1">
    <citation type="submission" date="2016-10" db="EMBL/GenBank/DDBJ databases">
        <authorList>
            <person name="de Groot N.N."/>
        </authorList>
    </citation>
    <scope>NUCLEOTIDE SEQUENCE [LARGE SCALE GENOMIC DNA]</scope>
    <source>
        <strain evidence="2 3">DSM 5885</strain>
    </source>
</reference>
<proteinExistence type="predicted"/>
<keyword evidence="1" id="KW-0472">Membrane</keyword>
<organism evidence="2 3">
    <name type="scientific">Propionivibrio dicarboxylicus</name>
    <dbReference type="NCBI Taxonomy" id="83767"/>
    <lineage>
        <taxon>Bacteria</taxon>
        <taxon>Pseudomonadati</taxon>
        <taxon>Pseudomonadota</taxon>
        <taxon>Betaproteobacteria</taxon>
        <taxon>Rhodocyclales</taxon>
        <taxon>Rhodocyclaceae</taxon>
        <taxon>Propionivibrio</taxon>
    </lineage>
</organism>
<keyword evidence="1" id="KW-0812">Transmembrane</keyword>
<name>A0A1G8L821_9RHOO</name>
<keyword evidence="1" id="KW-1133">Transmembrane helix</keyword>
<evidence type="ECO:0000256" key="1">
    <source>
        <dbReference type="SAM" id="Phobius"/>
    </source>
</evidence>
<dbReference type="Proteomes" id="UP000198607">
    <property type="component" value="Unassembled WGS sequence"/>
</dbReference>
<dbReference type="AlphaFoldDB" id="A0A1G8L821"/>
<protein>
    <submittedName>
        <fullName evidence="2">Uncharacterized protein</fullName>
    </submittedName>
</protein>
<gene>
    <name evidence="2" type="ORF">SAMN05660652_03568</name>
</gene>
<accession>A0A1G8L821</accession>
<evidence type="ECO:0000313" key="2">
    <source>
        <dbReference type="EMBL" id="SDI51825.1"/>
    </source>
</evidence>
<evidence type="ECO:0000313" key="3">
    <source>
        <dbReference type="Proteomes" id="UP000198607"/>
    </source>
</evidence>
<keyword evidence="3" id="KW-1185">Reference proteome</keyword>
<feature type="transmembrane region" description="Helical" evidence="1">
    <location>
        <begin position="22"/>
        <end position="38"/>
    </location>
</feature>
<dbReference type="EMBL" id="FNCY01000021">
    <property type="protein sequence ID" value="SDI51825.1"/>
    <property type="molecule type" value="Genomic_DNA"/>
</dbReference>
<sequence length="100" mass="10785">MKAVTGVAGSLHHQQTQAANELAAGLCLFLIVFILVSAKFRAILTKNGPVLCKIPGHVFLPLFWLAALKYKGPRDFLPALEAVPNQSPPHTNAVVEQTLD</sequence>